<dbReference type="InterPro" id="IPR023123">
    <property type="entry name" value="Tubulin_C"/>
</dbReference>
<organism evidence="24">
    <name type="scientific">Camponotus floridanus</name>
    <name type="common">Florida carpenter ant</name>
    <dbReference type="NCBI Taxonomy" id="104421"/>
    <lineage>
        <taxon>Eukaryota</taxon>
        <taxon>Metazoa</taxon>
        <taxon>Ecdysozoa</taxon>
        <taxon>Arthropoda</taxon>
        <taxon>Hexapoda</taxon>
        <taxon>Insecta</taxon>
        <taxon>Pterygota</taxon>
        <taxon>Neoptera</taxon>
        <taxon>Endopterygota</taxon>
        <taxon>Hymenoptera</taxon>
        <taxon>Apocrita</taxon>
        <taxon>Aculeata</taxon>
        <taxon>Formicoidea</taxon>
        <taxon>Formicidae</taxon>
        <taxon>Formicinae</taxon>
        <taxon>Camponotus</taxon>
    </lineage>
</organism>
<evidence type="ECO:0000256" key="18">
    <source>
        <dbReference type="ARBA" id="ARBA00023212"/>
    </source>
</evidence>
<comment type="similarity">
    <text evidence="5">Belongs to the tubulin family.</text>
</comment>
<dbReference type="InterPro" id="IPR008280">
    <property type="entry name" value="Tub_FtsZ_C"/>
</dbReference>
<evidence type="ECO:0000256" key="5">
    <source>
        <dbReference type="ARBA" id="ARBA00009636"/>
    </source>
</evidence>
<dbReference type="FunFam" id="1.10.287.600:FF:000006">
    <property type="entry name" value="Tubulin beta chain"/>
    <property type="match status" value="1"/>
</dbReference>
<dbReference type="GO" id="GO:0007602">
    <property type="term" value="P:phototransduction"/>
    <property type="evidence" value="ECO:0007669"/>
    <property type="project" value="TreeGrafter"/>
</dbReference>
<keyword evidence="14 21" id="KW-1133">Transmembrane helix</keyword>
<evidence type="ECO:0000256" key="4">
    <source>
        <dbReference type="ARBA" id="ARBA00004651"/>
    </source>
</evidence>
<dbReference type="InParanoid" id="E1ZVA0"/>
<dbReference type="PANTHER" id="PTHR11893">
    <property type="entry name" value="INNEXIN"/>
    <property type="match status" value="1"/>
</dbReference>
<evidence type="ECO:0000256" key="3">
    <source>
        <dbReference type="ARBA" id="ARBA00004610"/>
    </source>
</evidence>
<evidence type="ECO:0000256" key="10">
    <source>
        <dbReference type="ARBA" id="ARBA00022701"/>
    </source>
</evidence>
<protein>
    <recommendedName>
        <fullName evidence="21">Innexin</fullName>
    </recommendedName>
</protein>
<keyword evidence="12" id="KW-0303">Gap junction</keyword>
<dbReference type="Pfam" id="PF00876">
    <property type="entry name" value="Innexin"/>
    <property type="match status" value="1"/>
</dbReference>
<evidence type="ECO:0000256" key="13">
    <source>
        <dbReference type="ARBA" id="ARBA00022949"/>
    </source>
</evidence>
<evidence type="ECO:0000256" key="15">
    <source>
        <dbReference type="ARBA" id="ARBA00023065"/>
    </source>
</evidence>
<keyword evidence="6 21" id="KW-0813">Transport</keyword>
<evidence type="ECO:0000256" key="6">
    <source>
        <dbReference type="ARBA" id="ARBA00022448"/>
    </source>
</evidence>
<keyword evidence="19 21" id="KW-0407">Ion channel</keyword>
<name>E1ZVA0_CAMFO</name>
<evidence type="ECO:0000256" key="16">
    <source>
        <dbReference type="ARBA" id="ARBA00023134"/>
    </source>
</evidence>
<dbReference type="GO" id="GO:0005921">
    <property type="term" value="C:gap junction"/>
    <property type="evidence" value="ECO:0007669"/>
    <property type="project" value="UniProtKB-SubCell"/>
</dbReference>
<dbReference type="Proteomes" id="UP000000311">
    <property type="component" value="Unassembled WGS sequence"/>
</dbReference>
<dbReference type="GO" id="GO:0005886">
    <property type="term" value="C:plasma membrane"/>
    <property type="evidence" value="ECO:0007669"/>
    <property type="project" value="UniProtKB-SubCell"/>
</dbReference>
<keyword evidence="13" id="KW-0965">Cell junction</keyword>
<keyword evidence="9 21" id="KW-0812">Transmembrane</keyword>
<evidence type="ECO:0000313" key="23">
    <source>
        <dbReference type="EMBL" id="EFN74876.1"/>
    </source>
</evidence>
<comment type="caution">
    <text evidence="21">Lacks conserved residue(s) required for the propagation of feature annotation.</text>
</comment>
<keyword evidence="7" id="KW-1003">Cell membrane</keyword>
<keyword evidence="16" id="KW-0342">GTP-binding</keyword>
<dbReference type="AlphaFoldDB" id="E1ZVA0"/>
<dbReference type="SUPFAM" id="SSF55307">
    <property type="entry name" value="Tubulin C-terminal domain-like"/>
    <property type="match status" value="1"/>
</dbReference>
<proteinExistence type="inferred from homology"/>
<comment type="function">
    <text evidence="21">Structural component of the gap junctions.</text>
</comment>
<keyword evidence="18" id="KW-0206">Cytoskeleton</keyword>
<comment type="function">
    <text evidence="20">Tubulin is the major constituent of microtubules, a cylinder consisting of laterally associated linear protofilaments composed of alpha- and beta-tubulin heterodimers. Microtubules grow by the addition of GTP-tubulin dimers to the microtubule end, where a stabilizing cap forms. Below the cap, tubulin dimers are in GDP-bound state, owing to GTPase activity of alpha-tubulin.</text>
</comment>
<dbReference type="GO" id="GO:0005525">
    <property type="term" value="F:GTP binding"/>
    <property type="evidence" value="ECO:0007669"/>
    <property type="project" value="UniProtKB-KW"/>
</dbReference>
<evidence type="ECO:0000256" key="8">
    <source>
        <dbReference type="ARBA" id="ARBA00022490"/>
    </source>
</evidence>
<evidence type="ECO:0000313" key="24">
    <source>
        <dbReference type="Proteomes" id="UP000000311"/>
    </source>
</evidence>
<comment type="cofactor">
    <cofactor evidence="1">
        <name>Mg(2+)</name>
        <dbReference type="ChEBI" id="CHEBI:18420"/>
    </cofactor>
</comment>
<evidence type="ECO:0000256" key="2">
    <source>
        <dbReference type="ARBA" id="ARBA00004245"/>
    </source>
</evidence>
<accession>E1ZVA0</accession>
<dbReference type="EMBL" id="GL434491">
    <property type="protein sequence ID" value="EFN74876.1"/>
    <property type="molecule type" value="Genomic_DNA"/>
</dbReference>
<dbReference type="OMA" id="DWADRMS"/>
<evidence type="ECO:0000256" key="21">
    <source>
        <dbReference type="RuleBase" id="RU010713"/>
    </source>
</evidence>
<dbReference type="GO" id="GO:0034220">
    <property type="term" value="P:monoatomic ion transmembrane transport"/>
    <property type="evidence" value="ECO:0007669"/>
    <property type="project" value="UniProtKB-KW"/>
</dbReference>
<feature type="transmembrane region" description="Helical" evidence="21">
    <location>
        <begin position="269"/>
        <end position="293"/>
    </location>
</feature>
<comment type="subcellular location">
    <subcellularLocation>
        <location evidence="3">Cell junction</location>
        <location evidence="3">Gap junction</location>
    </subcellularLocation>
    <subcellularLocation>
        <location evidence="4 21">Cell membrane</location>
        <topology evidence="4 21">Multi-pass membrane protein</topology>
    </subcellularLocation>
    <subcellularLocation>
        <location evidence="2">Cytoplasm</location>
        <location evidence="2">Cytoskeleton</location>
    </subcellularLocation>
</comment>
<dbReference type="PROSITE" id="PS51013">
    <property type="entry name" value="PANNEXIN"/>
    <property type="match status" value="1"/>
</dbReference>
<dbReference type="GO" id="GO:0005874">
    <property type="term" value="C:microtubule"/>
    <property type="evidence" value="ECO:0007669"/>
    <property type="project" value="UniProtKB-KW"/>
</dbReference>
<keyword evidence="10" id="KW-0493">Microtubule</keyword>
<keyword evidence="11" id="KW-0547">Nucleotide-binding</keyword>
<keyword evidence="17 21" id="KW-0472">Membrane</keyword>
<comment type="similarity">
    <text evidence="21">Belongs to the pannexin family.</text>
</comment>
<sequence length="419" mass="48519">MLDLFAPIKCLLQEESVRIDNVVFRLHSRFTVLLLLVCTVLVTAKQYIGEPISCLTDGSIDKDPVNAYCWIYSTFTVSRHLKGVPGRGVASAGVGQALPDDEARHHRYYQWVCFVLGLQAILFYMPRALWGIWERGTIGLLSRDLASPFLRDVWTEERKQQLVEYFTKTNLHSHNFYAMRFFVCEFLNFLNSIGQIYLLDIFLEGQFRRYGPSVSAFVSEESPHDRVDPMARLFPKMTKCTIHTFGPAGSVQTHDALCVLPLNVVNEKIFVVLWFWLVFLAGIGCLALIYRIVVFSQAWARVYLLRGAVRVLEKSKAERVVRVFHFGDWFLLHQLAQNVNPIVYRELELFKRVSEQFTAMFRRKAFLHWYTGEGMDDMEFTEAESNMNDLVSEYQQYQEATAEEEGEFDEEEEGEGEDK</sequence>
<reference evidence="23 24" key="1">
    <citation type="journal article" date="2010" name="Science">
        <title>Genomic comparison of the ants Camponotus floridanus and Harpegnathos saltator.</title>
        <authorList>
            <person name="Bonasio R."/>
            <person name="Zhang G."/>
            <person name="Ye C."/>
            <person name="Mutti N.S."/>
            <person name="Fang X."/>
            <person name="Qin N."/>
            <person name="Donahue G."/>
            <person name="Yang P."/>
            <person name="Li Q."/>
            <person name="Li C."/>
            <person name="Zhang P."/>
            <person name="Huang Z."/>
            <person name="Berger S.L."/>
            <person name="Reinberg D."/>
            <person name="Wang J."/>
            <person name="Liebig J."/>
        </authorList>
    </citation>
    <scope>NUCLEOTIDE SEQUENCE [LARGE SCALE GENOMIC DNA]</scope>
    <source>
        <strain evidence="24">C129</strain>
    </source>
</reference>
<dbReference type="Gene3D" id="1.10.287.600">
    <property type="entry name" value="Helix hairpin bin"/>
    <property type="match status" value="1"/>
</dbReference>
<keyword evidence="8" id="KW-0963">Cytoplasm</keyword>
<feature type="compositionally biased region" description="Acidic residues" evidence="22">
    <location>
        <begin position="401"/>
        <end position="419"/>
    </location>
</feature>
<dbReference type="PRINTS" id="PR01262">
    <property type="entry name" value="INNEXIN"/>
</dbReference>
<evidence type="ECO:0000256" key="11">
    <source>
        <dbReference type="ARBA" id="ARBA00022741"/>
    </source>
</evidence>
<feature type="transmembrane region" description="Helical" evidence="21">
    <location>
        <begin position="177"/>
        <end position="198"/>
    </location>
</feature>
<feature type="transmembrane region" description="Helical" evidence="21">
    <location>
        <begin position="108"/>
        <end position="125"/>
    </location>
</feature>
<feature type="region of interest" description="Disordered" evidence="22">
    <location>
        <begin position="394"/>
        <end position="419"/>
    </location>
</feature>
<evidence type="ECO:0000256" key="9">
    <source>
        <dbReference type="ARBA" id="ARBA00022692"/>
    </source>
</evidence>
<dbReference type="OrthoDB" id="5867527at2759"/>
<evidence type="ECO:0000256" key="14">
    <source>
        <dbReference type="ARBA" id="ARBA00022989"/>
    </source>
</evidence>
<dbReference type="GO" id="GO:0005243">
    <property type="term" value="F:gap junction channel activity"/>
    <property type="evidence" value="ECO:0007669"/>
    <property type="project" value="TreeGrafter"/>
</dbReference>
<evidence type="ECO:0000256" key="19">
    <source>
        <dbReference type="ARBA" id="ARBA00023303"/>
    </source>
</evidence>
<evidence type="ECO:0000256" key="12">
    <source>
        <dbReference type="ARBA" id="ARBA00022868"/>
    </source>
</evidence>
<keyword evidence="15 21" id="KW-0406">Ion transport</keyword>
<gene>
    <name evidence="21" type="primary">inx</name>
    <name evidence="23" type="ORF">EAG_04098</name>
</gene>
<dbReference type="InterPro" id="IPR000990">
    <property type="entry name" value="Innexin"/>
</dbReference>
<evidence type="ECO:0000256" key="20">
    <source>
        <dbReference type="ARBA" id="ARBA00034296"/>
    </source>
</evidence>
<evidence type="ECO:0000256" key="17">
    <source>
        <dbReference type="ARBA" id="ARBA00023136"/>
    </source>
</evidence>
<keyword evidence="24" id="KW-1185">Reference proteome</keyword>
<evidence type="ECO:0000256" key="22">
    <source>
        <dbReference type="SAM" id="MobiDB-lite"/>
    </source>
</evidence>
<evidence type="ECO:0000256" key="7">
    <source>
        <dbReference type="ARBA" id="ARBA00022475"/>
    </source>
</evidence>
<dbReference type="PANTHER" id="PTHR11893:SF43">
    <property type="entry name" value="INNEXIN INX4-RELATED"/>
    <property type="match status" value="1"/>
</dbReference>
<evidence type="ECO:0000256" key="1">
    <source>
        <dbReference type="ARBA" id="ARBA00001946"/>
    </source>
</evidence>